<dbReference type="InterPro" id="IPR018197">
    <property type="entry name" value="Glycerate_kinase_RE-like"/>
</dbReference>
<dbReference type="OrthoDB" id="9774290at2"/>
<dbReference type="EMBL" id="QKXQ01000672">
    <property type="protein sequence ID" value="REH89609.1"/>
    <property type="molecule type" value="Genomic_DNA"/>
</dbReference>
<dbReference type="GO" id="GO:0008887">
    <property type="term" value="F:glycerate kinase activity"/>
    <property type="evidence" value="ECO:0007669"/>
    <property type="project" value="InterPro"/>
</dbReference>
<dbReference type="PANTHER" id="PTHR21599">
    <property type="entry name" value="GLYCERATE KINASE"/>
    <property type="match status" value="1"/>
</dbReference>
<reference evidence="4 5" key="1">
    <citation type="journal article" date="2018" name="Vet. Microbiol.">
        <title>Characterisation of Staphylococcus felis isolated from cats using whole genome sequencing.</title>
        <authorList>
            <person name="Worthing K."/>
            <person name="Pang S."/>
            <person name="Trott D.J."/>
            <person name="Abraham S."/>
            <person name="Coombs G.W."/>
            <person name="Jordan D."/>
            <person name="McIntyre L."/>
            <person name="Davies M.R."/>
            <person name="Norris J."/>
        </authorList>
    </citation>
    <scope>NUCLEOTIDE SEQUENCE [LARGE SCALE GENOMIC DNA]</scope>
    <source>
        <strain evidence="4 5">F9</strain>
    </source>
</reference>
<dbReference type="Gene3D" id="3.40.50.10350">
    <property type="entry name" value="Glycerate kinase, domain 1"/>
    <property type="match status" value="1"/>
</dbReference>
<evidence type="ECO:0000256" key="2">
    <source>
        <dbReference type="ARBA" id="ARBA00022679"/>
    </source>
</evidence>
<dbReference type="Pfam" id="PF02595">
    <property type="entry name" value="Gly_kinase"/>
    <property type="match status" value="1"/>
</dbReference>
<dbReference type="RefSeq" id="WP_116095345.1">
    <property type="nucleotide sequence ID" value="NZ_QKXQ01000672.1"/>
</dbReference>
<comment type="caution">
    <text evidence="4">The sequence shown here is derived from an EMBL/GenBank/DDBJ whole genome shotgun (WGS) entry which is preliminary data.</text>
</comment>
<evidence type="ECO:0000256" key="3">
    <source>
        <dbReference type="ARBA" id="ARBA00022777"/>
    </source>
</evidence>
<evidence type="ECO:0000256" key="1">
    <source>
        <dbReference type="ARBA" id="ARBA00006284"/>
    </source>
</evidence>
<dbReference type="SUPFAM" id="SSF110738">
    <property type="entry name" value="Glycerate kinase I"/>
    <property type="match status" value="1"/>
</dbReference>
<gene>
    <name evidence="4" type="ORF">DOS83_13160</name>
</gene>
<proteinExistence type="inferred from homology"/>
<sequence>MKVLVAMDEFNGIISSYDANRYVEEAIASEIERADIVQVPLFNGRHELLNSIFLWKSGTQYHITAHDAEMNEVEVTYGQTDDGMTIIEAGQFLKGQQFRPNHTSYGLGEVIHHALDKKTEHIVISLGAIDTSDGGVGMLQALGCRFYDDEGRLLDMKKGATQIKYIRKIDTNDIHEGLKKCQIQLVSDFNSKLYGKKSEIMQTYQFIDISRDTAVEIDNLLWYLAELFKSQLQLALGPIERGGAGGGIASAMHALFGAEILSSHELVDQITELDGLVKEADLVIFGEGVNEKEQIIETSSLKIAELCQKHHKVAVAICGTSAKFNQYETLGVTGMFNTFIEMPQTYTDFKMGIQLRSYARQAVKLLQAQLPA</sequence>
<dbReference type="InterPro" id="IPR036129">
    <property type="entry name" value="Glycerate_kinase_sf"/>
</dbReference>
<organism evidence="4 5">
    <name type="scientific">Staphylococcus felis</name>
    <dbReference type="NCBI Taxonomy" id="46127"/>
    <lineage>
        <taxon>Bacteria</taxon>
        <taxon>Bacillati</taxon>
        <taxon>Bacillota</taxon>
        <taxon>Bacilli</taxon>
        <taxon>Bacillales</taxon>
        <taxon>Staphylococcaceae</taxon>
        <taxon>Staphylococcus</taxon>
    </lineage>
</organism>
<dbReference type="NCBIfam" id="TIGR00045">
    <property type="entry name" value="glycerate kinase"/>
    <property type="match status" value="1"/>
</dbReference>
<dbReference type="PANTHER" id="PTHR21599:SF0">
    <property type="entry name" value="GLYCERATE KINASE"/>
    <property type="match status" value="1"/>
</dbReference>
<protein>
    <submittedName>
        <fullName evidence="4">Glycerate kinase</fullName>
    </submittedName>
</protein>
<keyword evidence="3 4" id="KW-0418">Kinase</keyword>
<dbReference type="Gene3D" id="3.90.1510.10">
    <property type="entry name" value="Glycerate kinase, domain 2"/>
    <property type="match status" value="1"/>
</dbReference>
<dbReference type="Proteomes" id="UP000256562">
    <property type="component" value="Unassembled WGS sequence"/>
</dbReference>
<dbReference type="InterPro" id="IPR018193">
    <property type="entry name" value="Glyc_kinase_flavodox-like_fold"/>
</dbReference>
<keyword evidence="2" id="KW-0808">Transferase</keyword>
<comment type="similarity">
    <text evidence="1">Belongs to the glycerate kinase type-1 family.</text>
</comment>
<accession>A0A3E0IL31</accession>
<dbReference type="GO" id="GO:0031388">
    <property type="term" value="P:organic acid phosphorylation"/>
    <property type="evidence" value="ECO:0007669"/>
    <property type="project" value="InterPro"/>
</dbReference>
<name>A0A3E0IL31_9STAP</name>
<evidence type="ECO:0000313" key="5">
    <source>
        <dbReference type="Proteomes" id="UP000256562"/>
    </source>
</evidence>
<evidence type="ECO:0000313" key="4">
    <source>
        <dbReference type="EMBL" id="REH89609.1"/>
    </source>
</evidence>
<dbReference type="AlphaFoldDB" id="A0A3E0IL31"/>
<dbReference type="InterPro" id="IPR004381">
    <property type="entry name" value="Glycerate_kinase"/>
</dbReference>